<dbReference type="InterPro" id="IPR007863">
    <property type="entry name" value="Peptidase_M16_C"/>
</dbReference>
<sequence>MKRSLLAHNALMAATFALVLSPAALAATPSQTPLTAPPPAVVAAASPGEEAPVAQQFTLANGMTLIVRPDRRAPTVAHMLWVRVGSMDEVDGTSGVAHALEHMMFKGTPDLKPGEFSRRVAALGGRDNAFTSRDATAYHQQVPSHQLEAMMRLEADRFARTQWADEEFVREIEVIKEERRQRTEESPRARMFEALNAMVFQANPYRRPIVGWMSDLDAMTPDDVREFYRRWYSPTNAAVVIAGDVDVAQVRALAEDIYGRIPARALPARKPREEPLQVGPRKLEFRAVADQALVALAWKAPRWTGEGDAGDGSQQDALALTVLSAVLDGYSGARLERALVQGSGAGGKRVADTAGASYGLMGRGPQLFLLSAVPARGVTPEMTTAALKSEIERIAREGVSEAELRRVKTQWTASEIYKLDSVFNQARELGSYWINGMPVDTGDRLMKLLQGVTAAQVQSVAQRYFSDEQLTTGVLVPEPGRRETATPAAAGNRPALRH</sequence>
<evidence type="ECO:0000256" key="3">
    <source>
        <dbReference type="SAM" id="SignalP"/>
    </source>
</evidence>
<name>A0ABU1WFY1_9BURK</name>
<dbReference type="PANTHER" id="PTHR11851">
    <property type="entry name" value="METALLOPROTEASE"/>
    <property type="match status" value="1"/>
</dbReference>
<feature type="signal peptide" evidence="3">
    <location>
        <begin position="1"/>
        <end position="26"/>
    </location>
</feature>
<dbReference type="PANTHER" id="PTHR11851:SF49">
    <property type="entry name" value="MITOCHONDRIAL-PROCESSING PEPTIDASE SUBUNIT ALPHA"/>
    <property type="match status" value="1"/>
</dbReference>
<feature type="region of interest" description="Disordered" evidence="2">
    <location>
        <begin position="477"/>
        <end position="498"/>
    </location>
</feature>
<evidence type="ECO:0000259" key="5">
    <source>
        <dbReference type="Pfam" id="PF05193"/>
    </source>
</evidence>
<gene>
    <name evidence="6" type="ORF">J2W49_000094</name>
</gene>
<comment type="caution">
    <text evidence="6">The sequence shown here is derived from an EMBL/GenBank/DDBJ whole genome shotgun (WGS) entry which is preliminary data.</text>
</comment>
<evidence type="ECO:0000256" key="1">
    <source>
        <dbReference type="ARBA" id="ARBA00007261"/>
    </source>
</evidence>
<dbReference type="InterPro" id="IPR011249">
    <property type="entry name" value="Metalloenz_LuxS/M16"/>
</dbReference>
<dbReference type="EC" id="3.4.24.-" evidence="6"/>
<evidence type="ECO:0000313" key="7">
    <source>
        <dbReference type="Proteomes" id="UP001265700"/>
    </source>
</evidence>
<dbReference type="Proteomes" id="UP001265700">
    <property type="component" value="Unassembled WGS sequence"/>
</dbReference>
<dbReference type="Gene3D" id="3.30.830.10">
    <property type="entry name" value="Metalloenzyme, LuxS/M16 peptidase-like"/>
    <property type="match status" value="2"/>
</dbReference>
<feature type="domain" description="Peptidase M16 C-terminal" evidence="5">
    <location>
        <begin position="219"/>
        <end position="410"/>
    </location>
</feature>
<keyword evidence="6" id="KW-0645">Protease</keyword>
<dbReference type="GO" id="GO:0008233">
    <property type="term" value="F:peptidase activity"/>
    <property type="evidence" value="ECO:0007669"/>
    <property type="project" value="UniProtKB-KW"/>
</dbReference>
<dbReference type="InterPro" id="IPR011765">
    <property type="entry name" value="Pept_M16_N"/>
</dbReference>
<keyword evidence="7" id="KW-1185">Reference proteome</keyword>
<dbReference type="Pfam" id="PF00675">
    <property type="entry name" value="Peptidase_M16"/>
    <property type="match status" value="1"/>
</dbReference>
<dbReference type="InterPro" id="IPR050361">
    <property type="entry name" value="MPP/UQCRC_Complex"/>
</dbReference>
<comment type="similarity">
    <text evidence="1">Belongs to the peptidase M16 family.</text>
</comment>
<evidence type="ECO:0000313" key="6">
    <source>
        <dbReference type="EMBL" id="MDR7148166.1"/>
    </source>
</evidence>
<keyword evidence="3" id="KW-0732">Signal</keyword>
<proteinExistence type="inferred from homology"/>
<dbReference type="SUPFAM" id="SSF63411">
    <property type="entry name" value="LuxS/MPP-like metallohydrolase"/>
    <property type="match status" value="2"/>
</dbReference>
<reference evidence="6 7" key="1">
    <citation type="submission" date="2023-07" db="EMBL/GenBank/DDBJ databases">
        <title>Sorghum-associated microbial communities from plants grown in Nebraska, USA.</title>
        <authorList>
            <person name="Schachtman D."/>
        </authorList>
    </citation>
    <scope>NUCLEOTIDE SEQUENCE [LARGE SCALE GENOMIC DNA]</scope>
    <source>
        <strain evidence="6 7">4249</strain>
    </source>
</reference>
<accession>A0ABU1WFY1</accession>
<keyword evidence="6" id="KW-0378">Hydrolase</keyword>
<feature type="chain" id="PRO_5045685333" evidence="3">
    <location>
        <begin position="27"/>
        <end position="498"/>
    </location>
</feature>
<dbReference type="EMBL" id="JAVDWU010000001">
    <property type="protein sequence ID" value="MDR7148166.1"/>
    <property type="molecule type" value="Genomic_DNA"/>
</dbReference>
<evidence type="ECO:0000259" key="4">
    <source>
        <dbReference type="Pfam" id="PF00675"/>
    </source>
</evidence>
<evidence type="ECO:0000256" key="2">
    <source>
        <dbReference type="SAM" id="MobiDB-lite"/>
    </source>
</evidence>
<feature type="domain" description="Peptidase M16 N-terminal" evidence="4">
    <location>
        <begin position="71"/>
        <end position="210"/>
    </location>
</feature>
<dbReference type="GO" id="GO:0006508">
    <property type="term" value="P:proteolysis"/>
    <property type="evidence" value="ECO:0007669"/>
    <property type="project" value="UniProtKB-KW"/>
</dbReference>
<protein>
    <submittedName>
        <fullName evidence="6">Zinc protease</fullName>
        <ecNumber evidence="6">3.4.24.-</ecNumber>
    </submittedName>
</protein>
<dbReference type="RefSeq" id="WP_310310425.1">
    <property type="nucleotide sequence ID" value="NZ_JAVDWU010000001.1"/>
</dbReference>
<organism evidence="6 7">
    <name type="scientific">Hydrogenophaga palleronii</name>
    <dbReference type="NCBI Taxonomy" id="65655"/>
    <lineage>
        <taxon>Bacteria</taxon>
        <taxon>Pseudomonadati</taxon>
        <taxon>Pseudomonadota</taxon>
        <taxon>Betaproteobacteria</taxon>
        <taxon>Burkholderiales</taxon>
        <taxon>Comamonadaceae</taxon>
        <taxon>Hydrogenophaga</taxon>
    </lineage>
</organism>
<dbReference type="Pfam" id="PF05193">
    <property type="entry name" value="Peptidase_M16_C"/>
    <property type="match status" value="1"/>
</dbReference>